<evidence type="ECO:0008006" key="4">
    <source>
        <dbReference type="Google" id="ProtNLM"/>
    </source>
</evidence>
<organism evidence="2 3">
    <name type="scientific">Leptospira brenneri</name>
    <dbReference type="NCBI Taxonomy" id="2023182"/>
    <lineage>
        <taxon>Bacteria</taxon>
        <taxon>Pseudomonadati</taxon>
        <taxon>Spirochaetota</taxon>
        <taxon>Spirochaetia</taxon>
        <taxon>Leptospirales</taxon>
        <taxon>Leptospiraceae</taxon>
        <taxon>Leptospira</taxon>
    </lineage>
</organism>
<evidence type="ECO:0000313" key="2">
    <source>
        <dbReference type="EMBL" id="TGK96657.1"/>
    </source>
</evidence>
<dbReference type="RefSeq" id="WP_100790037.1">
    <property type="nucleotide sequence ID" value="NZ_NPDQ01000002.1"/>
</dbReference>
<accession>A0A2M9Y5B0</accession>
<dbReference type="Proteomes" id="UP000297891">
    <property type="component" value="Unassembled WGS sequence"/>
</dbReference>
<reference evidence="2" key="1">
    <citation type="journal article" date="2019" name="PLoS Negl. Trop. Dis.">
        <title>Revisiting the worldwide diversity of Leptospira species in the environment.</title>
        <authorList>
            <person name="Vincent A.T."/>
            <person name="Schiettekatte O."/>
            <person name="Bourhy P."/>
            <person name="Veyrier F.J."/>
            <person name="Picardeau M."/>
        </authorList>
    </citation>
    <scope>NUCLEOTIDE SEQUENCE [LARGE SCALE GENOMIC DNA]</scope>
    <source>
        <strain evidence="2">201800277</strain>
    </source>
</reference>
<keyword evidence="1" id="KW-0732">Signal</keyword>
<dbReference type="EMBL" id="RQFP01000001">
    <property type="protein sequence ID" value="TGK96657.1"/>
    <property type="molecule type" value="Genomic_DNA"/>
</dbReference>
<feature type="signal peptide" evidence="1">
    <location>
        <begin position="1"/>
        <end position="18"/>
    </location>
</feature>
<protein>
    <recommendedName>
        <fullName evidence="4">Lipoprotein</fullName>
    </recommendedName>
</protein>
<comment type="caution">
    <text evidence="2">The sequence shown here is derived from an EMBL/GenBank/DDBJ whole genome shotgun (WGS) entry which is preliminary data.</text>
</comment>
<keyword evidence="3" id="KW-1185">Reference proteome</keyword>
<dbReference type="OrthoDB" id="343645at2"/>
<name>A0A2M9Y5B0_9LEPT</name>
<dbReference type="AlphaFoldDB" id="A0A2M9Y5B0"/>
<evidence type="ECO:0000256" key="1">
    <source>
        <dbReference type="SAM" id="SignalP"/>
    </source>
</evidence>
<gene>
    <name evidence="2" type="ORF">EHQ30_08685</name>
</gene>
<sequence>MKFIVLSILALLNFVSCAELQPLKYKNFKEGKFNFSIEVIEPNTTLDKYNKEYSQIAMRAILRKGLIESDLFKSIVNFNGDVQLRVLNNEKEEIQEFGGFNARHKLSLTFILLKDKKEIFSNSYSADEIATGSEQFSGRLRQVHAADKATNRCLEQFLEDISKQNL</sequence>
<feature type="chain" id="PRO_5044383775" description="Lipoprotein" evidence="1">
    <location>
        <begin position="19"/>
        <end position="166"/>
    </location>
</feature>
<proteinExistence type="predicted"/>
<evidence type="ECO:0000313" key="3">
    <source>
        <dbReference type="Proteomes" id="UP000297891"/>
    </source>
</evidence>